<dbReference type="SUPFAM" id="SSF49764">
    <property type="entry name" value="HSP20-like chaperones"/>
    <property type="match status" value="1"/>
</dbReference>
<accession>A0A835FN63</accession>
<dbReference type="EMBL" id="JACEFO010000515">
    <property type="protein sequence ID" value="KAF8768526.1"/>
    <property type="molecule type" value="Genomic_DNA"/>
</dbReference>
<dbReference type="AlphaFoldDB" id="A0A835FN63"/>
<evidence type="ECO:0000313" key="2">
    <source>
        <dbReference type="EMBL" id="KAF8768526.1"/>
    </source>
</evidence>
<proteinExistence type="predicted"/>
<dbReference type="InterPro" id="IPR008978">
    <property type="entry name" value="HSP20-like_chaperone"/>
</dbReference>
<evidence type="ECO:0008006" key="4">
    <source>
        <dbReference type="Google" id="ProtNLM"/>
    </source>
</evidence>
<keyword evidence="1" id="KW-0346">Stress response</keyword>
<dbReference type="PANTHER" id="PTHR46733:SF9">
    <property type="entry name" value="OS09G0345500 PROTEIN"/>
    <property type="match status" value="1"/>
</dbReference>
<reference evidence="2" key="1">
    <citation type="submission" date="2020-07" db="EMBL/GenBank/DDBJ databases">
        <title>Genome sequence and genetic diversity analysis of an under-domesticated orphan crop, white fonio (Digitaria exilis).</title>
        <authorList>
            <person name="Bennetzen J.L."/>
            <person name="Chen S."/>
            <person name="Ma X."/>
            <person name="Wang X."/>
            <person name="Yssel A.E.J."/>
            <person name="Chaluvadi S.R."/>
            <person name="Johnson M."/>
            <person name="Gangashetty P."/>
            <person name="Hamidou F."/>
            <person name="Sanogo M.D."/>
            <person name="Zwaenepoel A."/>
            <person name="Wallace J."/>
            <person name="Van De Peer Y."/>
            <person name="Van Deynze A."/>
        </authorList>
    </citation>
    <scope>NUCLEOTIDE SEQUENCE</scope>
    <source>
        <tissue evidence="2">Leaves</tissue>
    </source>
</reference>
<name>A0A835FN63_9POAL</name>
<dbReference type="InterPro" id="IPR044587">
    <property type="entry name" value="HSP21-like"/>
</dbReference>
<keyword evidence="3" id="KW-1185">Reference proteome</keyword>
<sequence length="174" mass="19159">MLTVGSYTLLSQAPAPGRSSRAAVQAARRQTAASVVALPSKLSRSRAPLSVCHAQKNKYDIQPFALVHPKFPPTSNGSWRITEDKDRINLWFYVEQSTSKDKLEVGTEDGVLLIRYIGDSSDDNPASLLDVRPLMPPGYDGQKVEAELEFGSLQVTIAKPRRGFNEIPISEPHQ</sequence>
<dbReference type="Proteomes" id="UP000636709">
    <property type="component" value="Unassembled WGS sequence"/>
</dbReference>
<dbReference type="PANTHER" id="PTHR46733">
    <property type="entry name" value="26.5 KDA HEAT SHOCK PROTEIN, MITOCHONDRIAL"/>
    <property type="match status" value="1"/>
</dbReference>
<protein>
    <recommendedName>
        <fullName evidence="4">SHSP domain-containing protein</fullName>
    </recommendedName>
</protein>
<dbReference type="GO" id="GO:0009408">
    <property type="term" value="P:response to heat"/>
    <property type="evidence" value="ECO:0007669"/>
    <property type="project" value="InterPro"/>
</dbReference>
<comment type="caution">
    <text evidence="2">The sequence shown here is derived from an EMBL/GenBank/DDBJ whole genome shotgun (WGS) entry which is preliminary data.</text>
</comment>
<evidence type="ECO:0000313" key="3">
    <source>
        <dbReference type="Proteomes" id="UP000636709"/>
    </source>
</evidence>
<evidence type="ECO:0000256" key="1">
    <source>
        <dbReference type="ARBA" id="ARBA00023016"/>
    </source>
</evidence>
<dbReference type="OrthoDB" id="674236at2759"/>
<gene>
    <name evidence="2" type="ORF">HU200_007536</name>
</gene>
<organism evidence="2 3">
    <name type="scientific">Digitaria exilis</name>
    <dbReference type="NCBI Taxonomy" id="1010633"/>
    <lineage>
        <taxon>Eukaryota</taxon>
        <taxon>Viridiplantae</taxon>
        <taxon>Streptophyta</taxon>
        <taxon>Embryophyta</taxon>
        <taxon>Tracheophyta</taxon>
        <taxon>Spermatophyta</taxon>
        <taxon>Magnoliopsida</taxon>
        <taxon>Liliopsida</taxon>
        <taxon>Poales</taxon>
        <taxon>Poaceae</taxon>
        <taxon>PACMAD clade</taxon>
        <taxon>Panicoideae</taxon>
        <taxon>Panicodae</taxon>
        <taxon>Paniceae</taxon>
        <taxon>Anthephorinae</taxon>
        <taxon>Digitaria</taxon>
    </lineage>
</organism>